<proteinExistence type="predicted"/>
<organism evidence="1 2">
    <name type="scientific">Dorcoceras hygrometricum</name>
    <dbReference type="NCBI Taxonomy" id="472368"/>
    <lineage>
        <taxon>Eukaryota</taxon>
        <taxon>Viridiplantae</taxon>
        <taxon>Streptophyta</taxon>
        <taxon>Embryophyta</taxon>
        <taxon>Tracheophyta</taxon>
        <taxon>Spermatophyta</taxon>
        <taxon>Magnoliopsida</taxon>
        <taxon>eudicotyledons</taxon>
        <taxon>Gunneridae</taxon>
        <taxon>Pentapetalae</taxon>
        <taxon>asterids</taxon>
        <taxon>lamiids</taxon>
        <taxon>Lamiales</taxon>
        <taxon>Gesneriaceae</taxon>
        <taxon>Didymocarpoideae</taxon>
        <taxon>Trichosporeae</taxon>
        <taxon>Loxocarpinae</taxon>
        <taxon>Dorcoceras</taxon>
    </lineage>
</organism>
<sequence>MQHAAAATSSHFSHSFSLLRPPLPEPFHLDHTQTLLRSTNATAKDVALTYQNDIASSPANAPHILVTTEFINQHQSLTYERLGTTNHR</sequence>
<keyword evidence="2" id="KW-1185">Reference proteome</keyword>
<dbReference type="Proteomes" id="UP000250235">
    <property type="component" value="Unassembled WGS sequence"/>
</dbReference>
<accession>A0A2Z7CIM2</accession>
<dbReference type="EMBL" id="KQ995838">
    <property type="protein sequence ID" value="KZV45767.1"/>
    <property type="molecule type" value="Genomic_DNA"/>
</dbReference>
<protein>
    <submittedName>
        <fullName evidence="1">Uncharacterized protein</fullName>
    </submittedName>
</protein>
<evidence type="ECO:0000313" key="2">
    <source>
        <dbReference type="Proteomes" id="UP000250235"/>
    </source>
</evidence>
<gene>
    <name evidence="1" type="ORF">F511_40605</name>
</gene>
<name>A0A2Z7CIM2_9LAMI</name>
<reference evidence="1 2" key="1">
    <citation type="journal article" date="2015" name="Proc. Natl. Acad. Sci. U.S.A.">
        <title>The resurrection genome of Boea hygrometrica: A blueprint for survival of dehydration.</title>
        <authorList>
            <person name="Xiao L."/>
            <person name="Yang G."/>
            <person name="Zhang L."/>
            <person name="Yang X."/>
            <person name="Zhao S."/>
            <person name="Ji Z."/>
            <person name="Zhou Q."/>
            <person name="Hu M."/>
            <person name="Wang Y."/>
            <person name="Chen M."/>
            <person name="Xu Y."/>
            <person name="Jin H."/>
            <person name="Xiao X."/>
            <person name="Hu G."/>
            <person name="Bao F."/>
            <person name="Hu Y."/>
            <person name="Wan P."/>
            <person name="Li L."/>
            <person name="Deng X."/>
            <person name="Kuang T."/>
            <person name="Xiang C."/>
            <person name="Zhu J.K."/>
            <person name="Oliver M.J."/>
            <person name="He Y."/>
        </authorList>
    </citation>
    <scope>NUCLEOTIDE SEQUENCE [LARGE SCALE GENOMIC DNA]</scope>
    <source>
        <strain evidence="2">cv. XS01</strain>
    </source>
</reference>
<evidence type="ECO:0000313" key="1">
    <source>
        <dbReference type="EMBL" id="KZV45767.1"/>
    </source>
</evidence>
<dbReference type="AlphaFoldDB" id="A0A2Z7CIM2"/>